<accession>A0A5C6B2Z5</accession>
<dbReference type="PROSITE" id="PS00211">
    <property type="entry name" value="ABC_TRANSPORTER_1"/>
    <property type="match status" value="1"/>
</dbReference>
<dbReference type="EMBL" id="SJPN01000002">
    <property type="protein sequence ID" value="TWU06493.1"/>
    <property type="molecule type" value="Genomic_DNA"/>
</dbReference>
<gene>
    <name evidence="5" type="primary">potA_2</name>
    <name evidence="5" type="ORF">Pla52n_22150</name>
</gene>
<comment type="caution">
    <text evidence="5">The sequence shown here is derived from an EMBL/GenBank/DDBJ whole genome shotgun (WGS) entry which is preliminary data.</text>
</comment>
<dbReference type="InterPro" id="IPR003439">
    <property type="entry name" value="ABC_transporter-like_ATP-bd"/>
</dbReference>
<dbReference type="Proteomes" id="UP000320176">
    <property type="component" value="Unassembled WGS sequence"/>
</dbReference>
<sequence length="186" mass="20243">MGRTGLGKTTILESICGLRRVTAGKVLIGGIDMTHWLPGDRQIGYVPQDLALFPTLSVEEHLAFALRLRKWPTAEIRSRVAELSDVLGIRHLLLRSVAMLSGGESQRVALGRAISFRPAVLLLDEPLSALDESTRGEMQNLLLQIKQTTGVTALHVTHSSEEANALADYRLLIDSDGIKGLKSKSP</sequence>
<evidence type="ECO:0000313" key="6">
    <source>
        <dbReference type="Proteomes" id="UP000320176"/>
    </source>
</evidence>
<evidence type="ECO:0000313" key="5">
    <source>
        <dbReference type="EMBL" id="TWU06493.1"/>
    </source>
</evidence>
<evidence type="ECO:0000256" key="2">
    <source>
        <dbReference type="ARBA" id="ARBA00022741"/>
    </source>
</evidence>
<evidence type="ECO:0000259" key="4">
    <source>
        <dbReference type="PROSITE" id="PS50893"/>
    </source>
</evidence>
<proteinExistence type="predicted"/>
<dbReference type="SUPFAM" id="SSF52540">
    <property type="entry name" value="P-loop containing nucleoside triphosphate hydrolases"/>
    <property type="match status" value="1"/>
</dbReference>
<dbReference type="Pfam" id="PF00005">
    <property type="entry name" value="ABC_tran"/>
    <property type="match status" value="1"/>
</dbReference>
<dbReference type="PANTHER" id="PTHR42781:SF4">
    <property type="entry name" value="SPERMIDINE_PUTRESCINE IMPORT ATP-BINDING PROTEIN POTA"/>
    <property type="match status" value="1"/>
</dbReference>
<dbReference type="Gene3D" id="3.40.50.300">
    <property type="entry name" value="P-loop containing nucleotide triphosphate hydrolases"/>
    <property type="match status" value="1"/>
</dbReference>
<dbReference type="InterPro" id="IPR017871">
    <property type="entry name" value="ABC_transporter-like_CS"/>
</dbReference>
<name>A0A5C6B2Z5_9BACT</name>
<dbReference type="PROSITE" id="PS50893">
    <property type="entry name" value="ABC_TRANSPORTER_2"/>
    <property type="match status" value="1"/>
</dbReference>
<dbReference type="InterPro" id="IPR050093">
    <property type="entry name" value="ABC_SmlMolc_Importer"/>
</dbReference>
<reference evidence="5 6" key="1">
    <citation type="submission" date="2019-02" db="EMBL/GenBank/DDBJ databases">
        <title>Deep-cultivation of Planctomycetes and their phenomic and genomic characterization uncovers novel biology.</title>
        <authorList>
            <person name="Wiegand S."/>
            <person name="Jogler M."/>
            <person name="Boedeker C."/>
            <person name="Pinto D."/>
            <person name="Vollmers J."/>
            <person name="Rivas-Marin E."/>
            <person name="Kohn T."/>
            <person name="Peeters S.H."/>
            <person name="Heuer A."/>
            <person name="Rast P."/>
            <person name="Oberbeckmann S."/>
            <person name="Bunk B."/>
            <person name="Jeske O."/>
            <person name="Meyerdierks A."/>
            <person name="Storesund J.E."/>
            <person name="Kallscheuer N."/>
            <person name="Luecker S."/>
            <person name="Lage O.M."/>
            <person name="Pohl T."/>
            <person name="Merkel B.J."/>
            <person name="Hornburger P."/>
            <person name="Mueller R.-W."/>
            <person name="Bruemmer F."/>
            <person name="Labrenz M."/>
            <person name="Spormann A.M."/>
            <person name="Op Den Camp H."/>
            <person name="Overmann J."/>
            <person name="Amann R."/>
            <person name="Jetten M.S.M."/>
            <person name="Mascher T."/>
            <person name="Medema M.H."/>
            <person name="Devos D.P."/>
            <person name="Kaster A.-K."/>
            <person name="Ovreas L."/>
            <person name="Rohde M."/>
            <person name="Galperin M.Y."/>
            <person name="Jogler C."/>
        </authorList>
    </citation>
    <scope>NUCLEOTIDE SEQUENCE [LARGE SCALE GENOMIC DNA]</scope>
    <source>
        <strain evidence="5 6">Pla52n</strain>
    </source>
</reference>
<evidence type="ECO:0000256" key="3">
    <source>
        <dbReference type="ARBA" id="ARBA00022840"/>
    </source>
</evidence>
<keyword evidence="2" id="KW-0547">Nucleotide-binding</keyword>
<keyword evidence="3 5" id="KW-0067">ATP-binding</keyword>
<dbReference type="InterPro" id="IPR027417">
    <property type="entry name" value="P-loop_NTPase"/>
</dbReference>
<protein>
    <submittedName>
        <fullName evidence="5">Spermidine/putrescine import ATP-binding protein PotA</fullName>
    </submittedName>
</protein>
<keyword evidence="1" id="KW-0813">Transport</keyword>
<evidence type="ECO:0000256" key="1">
    <source>
        <dbReference type="ARBA" id="ARBA00022448"/>
    </source>
</evidence>
<dbReference type="GO" id="GO:0005524">
    <property type="term" value="F:ATP binding"/>
    <property type="evidence" value="ECO:0007669"/>
    <property type="project" value="UniProtKB-KW"/>
</dbReference>
<feature type="domain" description="ABC transporter" evidence="4">
    <location>
        <begin position="1"/>
        <end position="186"/>
    </location>
</feature>
<keyword evidence="6" id="KW-1185">Reference proteome</keyword>
<dbReference type="AlphaFoldDB" id="A0A5C6B2Z5"/>
<dbReference type="GO" id="GO:0016887">
    <property type="term" value="F:ATP hydrolysis activity"/>
    <property type="evidence" value="ECO:0007669"/>
    <property type="project" value="InterPro"/>
</dbReference>
<dbReference type="PANTHER" id="PTHR42781">
    <property type="entry name" value="SPERMIDINE/PUTRESCINE IMPORT ATP-BINDING PROTEIN POTA"/>
    <property type="match status" value="1"/>
</dbReference>
<organism evidence="5 6">
    <name type="scientific">Stieleria varia</name>
    <dbReference type="NCBI Taxonomy" id="2528005"/>
    <lineage>
        <taxon>Bacteria</taxon>
        <taxon>Pseudomonadati</taxon>
        <taxon>Planctomycetota</taxon>
        <taxon>Planctomycetia</taxon>
        <taxon>Pirellulales</taxon>
        <taxon>Pirellulaceae</taxon>
        <taxon>Stieleria</taxon>
    </lineage>
</organism>